<protein>
    <submittedName>
        <fullName evidence="2">Uncharacterized protein</fullName>
    </submittedName>
</protein>
<gene>
    <name evidence="2" type="ORF">R1sor_011957</name>
</gene>
<keyword evidence="1" id="KW-0472">Membrane</keyword>
<sequence length="380" mass="42325">MFWPLAVAQEGLERQPTNGIKLKDMILADPSANTMGHGQDNNAFVPVNEHQDEKIGTRDDGNWGPCEIIKKAVEIFRSQSCTFTLIQFVIVFPCTIFWLLDQHLTRKFFHDYWPQPPCPGPCPTPSQAPPPPPSGDDPSPCENFFSCEWKTLLVFGGLFVLCLLTWINVVGSLFYAVGSAYAGKTVSFKDVWCALPKLWKGLVATGVWGFFFLLITSLIISLLGYLLYTLSSVSFLPVPIVSLITITVGWILFFYTTTVIQMANGISVFEDGTFGLRAFCKALELLKSKWCVALGIAVLFYIPEGALIVIVHAFSWACNGVWAQYFFLGVLANLLSVLFQIHVMASALFYLSSKQDKKEFISIAHFPYSQREAGYHPVGV</sequence>
<feature type="transmembrane region" description="Helical" evidence="1">
    <location>
        <begin position="152"/>
        <end position="177"/>
    </location>
</feature>
<organism evidence="2 3">
    <name type="scientific">Riccia sorocarpa</name>
    <dbReference type="NCBI Taxonomy" id="122646"/>
    <lineage>
        <taxon>Eukaryota</taxon>
        <taxon>Viridiplantae</taxon>
        <taxon>Streptophyta</taxon>
        <taxon>Embryophyta</taxon>
        <taxon>Marchantiophyta</taxon>
        <taxon>Marchantiopsida</taxon>
        <taxon>Marchantiidae</taxon>
        <taxon>Marchantiales</taxon>
        <taxon>Ricciaceae</taxon>
        <taxon>Riccia</taxon>
    </lineage>
</organism>
<evidence type="ECO:0000313" key="2">
    <source>
        <dbReference type="EMBL" id="KAL3697881.1"/>
    </source>
</evidence>
<name>A0ABD3I3D1_9MARC</name>
<dbReference type="AlphaFoldDB" id="A0ABD3I3D1"/>
<dbReference type="PANTHER" id="PTHR33133">
    <property type="entry name" value="OS08G0107100 PROTEIN-RELATED"/>
    <property type="match status" value="1"/>
</dbReference>
<keyword evidence="1" id="KW-1133">Transmembrane helix</keyword>
<feature type="transmembrane region" description="Helical" evidence="1">
    <location>
        <begin position="234"/>
        <end position="255"/>
    </location>
</feature>
<comment type="caution">
    <text evidence="2">The sequence shown here is derived from an EMBL/GenBank/DDBJ whole genome shotgun (WGS) entry which is preliminary data.</text>
</comment>
<evidence type="ECO:0000313" key="3">
    <source>
        <dbReference type="Proteomes" id="UP001633002"/>
    </source>
</evidence>
<accession>A0ABD3I3D1</accession>
<keyword evidence="1" id="KW-0812">Transmembrane</keyword>
<proteinExistence type="predicted"/>
<feature type="transmembrane region" description="Helical" evidence="1">
    <location>
        <begin position="326"/>
        <end position="351"/>
    </location>
</feature>
<evidence type="ECO:0000256" key="1">
    <source>
        <dbReference type="SAM" id="Phobius"/>
    </source>
</evidence>
<dbReference type="EMBL" id="JBJQOH010000002">
    <property type="protein sequence ID" value="KAL3697881.1"/>
    <property type="molecule type" value="Genomic_DNA"/>
</dbReference>
<keyword evidence="3" id="KW-1185">Reference proteome</keyword>
<feature type="transmembrane region" description="Helical" evidence="1">
    <location>
        <begin position="198"/>
        <end position="228"/>
    </location>
</feature>
<dbReference type="PANTHER" id="PTHR33133:SF1">
    <property type="entry name" value="EXPRESSED PROTEIN-RELATED"/>
    <property type="match status" value="1"/>
</dbReference>
<feature type="transmembrane region" description="Helical" evidence="1">
    <location>
        <begin position="291"/>
        <end position="314"/>
    </location>
</feature>
<dbReference type="Proteomes" id="UP001633002">
    <property type="component" value="Unassembled WGS sequence"/>
</dbReference>
<feature type="transmembrane region" description="Helical" evidence="1">
    <location>
        <begin position="80"/>
        <end position="100"/>
    </location>
</feature>
<reference evidence="2 3" key="1">
    <citation type="submission" date="2024-09" db="EMBL/GenBank/DDBJ databases">
        <title>Chromosome-scale assembly of Riccia sorocarpa.</title>
        <authorList>
            <person name="Paukszto L."/>
        </authorList>
    </citation>
    <scope>NUCLEOTIDE SEQUENCE [LARGE SCALE GENOMIC DNA]</scope>
    <source>
        <strain evidence="2">LP-2024</strain>
        <tissue evidence="2">Aerial parts of the thallus</tissue>
    </source>
</reference>